<protein>
    <submittedName>
        <fullName evidence="2">DUF1574 family protein</fullName>
    </submittedName>
</protein>
<feature type="transmembrane region" description="Helical" evidence="1">
    <location>
        <begin position="20"/>
        <end position="38"/>
    </location>
</feature>
<dbReference type="AlphaFoldDB" id="A0A8J7PR89"/>
<evidence type="ECO:0000256" key="1">
    <source>
        <dbReference type="SAM" id="Phobius"/>
    </source>
</evidence>
<dbReference type="SUPFAM" id="SSF52266">
    <property type="entry name" value="SGNH hydrolase"/>
    <property type="match status" value="1"/>
</dbReference>
<dbReference type="Proteomes" id="UP000664277">
    <property type="component" value="Unassembled WGS sequence"/>
</dbReference>
<proteinExistence type="predicted"/>
<reference evidence="2" key="1">
    <citation type="submission" date="2021-02" db="EMBL/GenBank/DDBJ databases">
        <title>Genome-Resolved Metagenomics of a Microbial Community Performing Photosynthetic Biological Nutrient Removal.</title>
        <authorList>
            <person name="Mcdaniel E.A."/>
        </authorList>
    </citation>
    <scope>NUCLEOTIDE SEQUENCE</scope>
    <source>
        <strain evidence="2">UWPOB_OBS1</strain>
    </source>
</reference>
<comment type="caution">
    <text evidence="2">The sequence shown here is derived from an EMBL/GenBank/DDBJ whole genome shotgun (WGS) entry which is preliminary data.</text>
</comment>
<accession>A0A8J7PR89</accession>
<organism evidence="2 3">
    <name type="scientific">Candidatus Obscuribacter phosphatis</name>
    <dbReference type="NCBI Taxonomy" id="1906157"/>
    <lineage>
        <taxon>Bacteria</taxon>
        <taxon>Bacillati</taxon>
        <taxon>Candidatus Melainabacteria</taxon>
        <taxon>Candidatus Obscuribacterales</taxon>
        <taxon>Candidatus Obscuribacteraceae</taxon>
        <taxon>Candidatus Obscuribacter</taxon>
    </lineage>
</organism>
<dbReference type="Gene3D" id="3.40.50.1110">
    <property type="entry name" value="SGNH hydrolase"/>
    <property type="match status" value="1"/>
</dbReference>
<dbReference type="InterPro" id="IPR036514">
    <property type="entry name" value="SGNH_hydro_sf"/>
</dbReference>
<keyword evidence="1" id="KW-0472">Membrane</keyword>
<evidence type="ECO:0000313" key="3">
    <source>
        <dbReference type="Proteomes" id="UP000664277"/>
    </source>
</evidence>
<dbReference type="EMBL" id="JAFLCK010000062">
    <property type="protein sequence ID" value="MBN8662882.1"/>
    <property type="molecule type" value="Genomic_DNA"/>
</dbReference>
<evidence type="ECO:0000313" key="2">
    <source>
        <dbReference type="EMBL" id="MBN8662882.1"/>
    </source>
</evidence>
<keyword evidence="1" id="KW-1133">Transmembrane helix</keyword>
<sequence length="425" mass="47647">MSGGLSKAIDLSKKALQRLAGSASILTLISLFGFSYLVEKTQPLNLLFCTGLTTIRQNNMVGKLPKIISSSENPQVLMLGTSLSLYPMAHLDDVMKEGKTRWDSTYVRYQICPYSRANYLEKELSEKLDRKIKAVNASVVAAVVSDQYLILEKYLKSGKKPELVLLFMAPRDLCANNKSQIGKSPTFEILSDMQNFDDLLATKPDFASLTEFAISKVWTYAAARNDYKSIFAQAASRLTGHPVDLYTAKQQINKGEKGEKPANIFEVDKYWEAEAVYQQPRNELKQLNDYREIYTTFSEEQFQNQKTFLEKLFKLAQDSDVPVCVVNMPLTRQNYDLMQKGKYDLKRFEDTVQEVASRYQVPIVEPGKTNGYDLDDFEDCAHLNLKGGTKLFSAVADAICSNQRIAARLTGSGVMVGAGSVPATR</sequence>
<gene>
    <name evidence="2" type="ORF">J0M35_21120</name>
</gene>
<name>A0A8J7PR89_9BACT</name>
<keyword evidence="1" id="KW-0812">Transmembrane</keyword>
<dbReference type="Pfam" id="PF07611">
    <property type="entry name" value="DUF1574"/>
    <property type="match status" value="1"/>
</dbReference>
<dbReference type="InterPro" id="IPR011468">
    <property type="entry name" value="DUF1574"/>
</dbReference>